<protein>
    <submittedName>
        <fullName evidence="3">Crotonobetainyl-CoA:carnitine CoA-transferase CaiB-like acyl-CoA transferase</fullName>
    </submittedName>
</protein>
<proteinExistence type="predicted"/>
<evidence type="ECO:0000256" key="2">
    <source>
        <dbReference type="SAM" id="MobiDB-lite"/>
    </source>
</evidence>
<keyword evidence="1 3" id="KW-0808">Transferase</keyword>
<feature type="compositionally biased region" description="Low complexity" evidence="2">
    <location>
        <begin position="353"/>
        <end position="364"/>
    </location>
</feature>
<dbReference type="RefSeq" id="WP_184824909.1">
    <property type="nucleotide sequence ID" value="NZ_JACHMM010000001.1"/>
</dbReference>
<dbReference type="SUPFAM" id="SSF89796">
    <property type="entry name" value="CoA-transferase family III (CaiB/BaiF)"/>
    <property type="match status" value="1"/>
</dbReference>
<dbReference type="Gene3D" id="3.40.50.10540">
    <property type="entry name" value="Crotonobetainyl-coa:carnitine coa-transferase, domain 1"/>
    <property type="match status" value="1"/>
</dbReference>
<dbReference type="PANTHER" id="PTHR48207:SF3">
    <property type="entry name" value="SUCCINATE--HYDROXYMETHYLGLUTARATE COA-TRANSFERASE"/>
    <property type="match status" value="1"/>
</dbReference>
<dbReference type="AlphaFoldDB" id="A0A7W9LMS7"/>
<evidence type="ECO:0000313" key="3">
    <source>
        <dbReference type="EMBL" id="MBB5789494.1"/>
    </source>
</evidence>
<name>A0A7W9LMS7_9ACTN</name>
<evidence type="ECO:0000313" key="4">
    <source>
        <dbReference type="Proteomes" id="UP000542813"/>
    </source>
</evidence>
<comment type="caution">
    <text evidence="3">The sequence shown here is derived from an EMBL/GenBank/DDBJ whole genome shotgun (WGS) entry which is preliminary data.</text>
</comment>
<reference evidence="3 4" key="1">
    <citation type="submission" date="2020-08" db="EMBL/GenBank/DDBJ databases">
        <title>Sequencing the genomes of 1000 actinobacteria strains.</title>
        <authorList>
            <person name="Klenk H.-P."/>
        </authorList>
    </citation>
    <scope>NUCLEOTIDE SEQUENCE [LARGE SCALE GENOMIC DNA]</scope>
    <source>
        <strain evidence="3 4">DSM 102122</strain>
    </source>
</reference>
<gene>
    <name evidence="3" type="ORF">HD601_004069</name>
</gene>
<dbReference type="InterPro" id="IPR050483">
    <property type="entry name" value="CoA-transferase_III_domain"/>
</dbReference>
<accession>A0A7W9LMS7</accession>
<dbReference type="Pfam" id="PF02515">
    <property type="entry name" value="CoA_transf_3"/>
    <property type="match status" value="1"/>
</dbReference>
<feature type="region of interest" description="Disordered" evidence="2">
    <location>
        <begin position="331"/>
        <end position="364"/>
    </location>
</feature>
<dbReference type="GO" id="GO:0008410">
    <property type="term" value="F:CoA-transferase activity"/>
    <property type="evidence" value="ECO:0007669"/>
    <property type="project" value="TreeGrafter"/>
</dbReference>
<organism evidence="3 4">
    <name type="scientific">Jiangella mangrovi</name>
    <dbReference type="NCBI Taxonomy" id="1524084"/>
    <lineage>
        <taxon>Bacteria</taxon>
        <taxon>Bacillati</taxon>
        <taxon>Actinomycetota</taxon>
        <taxon>Actinomycetes</taxon>
        <taxon>Jiangellales</taxon>
        <taxon>Jiangellaceae</taxon>
        <taxon>Jiangella</taxon>
    </lineage>
</organism>
<dbReference type="InterPro" id="IPR044855">
    <property type="entry name" value="CoA-Trfase_III_dom3_sf"/>
</dbReference>
<evidence type="ECO:0000256" key="1">
    <source>
        <dbReference type="ARBA" id="ARBA00022679"/>
    </source>
</evidence>
<dbReference type="Proteomes" id="UP000542813">
    <property type="component" value="Unassembled WGS sequence"/>
</dbReference>
<keyword evidence="4" id="KW-1185">Reference proteome</keyword>
<dbReference type="PANTHER" id="PTHR48207">
    <property type="entry name" value="SUCCINATE--HYDROXYMETHYLGLUTARATE COA-TRANSFERASE"/>
    <property type="match status" value="1"/>
</dbReference>
<dbReference type="InterPro" id="IPR023606">
    <property type="entry name" value="CoA-Trfase_III_dom_1_sf"/>
</dbReference>
<dbReference type="InterPro" id="IPR003673">
    <property type="entry name" value="CoA-Trfase_fam_III"/>
</dbReference>
<sequence length="394" mass="41208">MRPLDGVRVIEAANYVSGPFAGLLLAQLGAEVVKLEQPGVGDAFRKWRNGASSPTFGALNYGKQSVAVDLKSAAGQEVVRELLRDADVLVENFRPGVLERYGLGPDAVAALAPRLVYCSITGYGPDGPLAGEPGYDTVGQARSGLLSLLTDLDAPQPMGFSLSDHLTGVFAGLGIVAALRSREVTGRGTWVRTSLLEATVGLMAESFGRYLADGDVPRRGHRARLAQVFTVVAADGKAVAVHLSSPEKFWQGLASALERPDLLTDERFRDRPGRIEHYDALRAVISAVAGGLTRAELLARLAAHGVPCAAVQDLEEVAGDEQVRHLGLITETSGDRGSPVRHPRAPVTGTGWLDGPPLGDPPGLGDDTAAVLAAAGLTAERLASLTAAGVIAVR</sequence>
<dbReference type="EMBL" id="JACHMM010000001">
    <property type="protein sequence ID" value="MBB5789494.1"/>
    <property type="molecule type" value="Genomic_DNA"/>
</dbReference>
<dbReference type="Gene3D" id="3.30.1540.10">
    <property type="entry name" value="formyl-coa transferase, domain 3"/>
    <property type="match status" value="1"/>
</dbReference>